<evidence type="ECO:0000256" key="1">
    <source>
        <dbReference type="ARBA" id="ARBA00022527"/>
    </source>
</evidence>
<organism evidence="3 4">
    <name type="scientific">Amycolatopsis jiangsuensis</name>
    <dbReference type="NCBI Taxonomy" id="1181879"/>
    <lineage>
        <taxon>Bacteria</taxon>
        <taxon>Bacillati</taxon>
        <taxon>Actinomycetota</taxon>
        <taxon>Actinomycetes</taxon>
        <taxon>Pseudonocardiales</taxon>
        <taxon>Pseudonocardiaceae</taxon>
        <taxon>Amycolatopsis</taxon>
    </lineage>
</organism>
<dbReference type="InterPro" id="IPR050267">
    <property type="entry name" value="Anti-sigma-factor_SerPK"/>
</dbReference>
<comment type="caution">
    <text evidence="3">The sequence shown here is derived from an EMBL/GenBank/DDBJ whole genome shotgun (WGS) entry which is preliminary data.</text>
</comment>
<dbReference type="SUPFAM" id="SSF55874">
    <property type="entry name" value="ATPase domain of HSP90 chaperone/DNA topoisomerase II/histidine kinase"/>
    <property type="match status" value="1"/>
</dbReference>
<accession>A0A840J804</accession>
<dbReference type="InterPro" id="IPR003594">
    <property type="entry name" value="HATPase_dom"/>
</dbReference>
<keyword evidence="4" id="KW-1185">Reference proteome</keyword>
<dbReference type="Gene3D" id="3.30.565.10">
    <property type="entry name" value="Histidine kinase-like ATPase, C-terminal domain"/>
    <property type="match status" value="1"/>
</dbReference>
<sequence>MADPDWGYDSAPWVMDLRGTGLPALGRLRGWARRSLAHLGPDHLADVLVVVEEITANACEHTAGPSWARLTVLSHPCLVVIEVDDPERRRPFLRQPDRSSLRGRGMLLVDRLTDAWGVHDNPDGKTVWARLGCGTALLDPCHDAQHS</sequence>
<dbReference type="PANTHER" id="PTHR35526:SF3">
    <property type="entry name" value="ANTI-SIGMA-F FACTOR RSBW"/>
    <property type="match status" value="1"/>
</dbReference>
<dbReference type="AlphaFoldDB" id="A0A840J804"/>
<keyword evidence="1" id="KW-0723">Serine/threonine-protein kinase</keyword>
<dbReference type="PANTHER" id="PTHR35526">
    <property type="entry name" value="ANTI-SIGMA-F FACTOR RSBW-RELATED"/>
    <property type="match status" value="1"/>
</dbReference>
<proteinExistence type="predicted"/>
<dbReference type="RefSeq" id="WP_312874065.1">
    <property type="nucleotide sequence ID" value="NZ_JACHMG010000001.1"/>
</dbReference>
<gene>
    <name evidence="3" type="ORF">BJY18_007003</name>
</gene>
<evidence type="ECO:0000313" key="3">
    <source>
        <dbReference type="EMBL" id="MBB4689518.1"/>
    </source>
</evidence>
<keyword evidence="1" id="KW-0418">Kinase</keyword>
<evidence type="ECO:0000313" key="4">
    <source>
        <dbReference type="Proteomes" id="UP000581769"/>
    </source>
</evidence>
<name>A0A840J804_9PSEU</name>
<protein>
    <submittedName>
        <fullName evidence="3">Anti-sigma regulatory factor (Ser/Thr protein kinase)</fullName>
    </submittedName>
</protein>
<dbReference type="GO" id="GO:0004674">
    <property type="term" value="F:protein serine/threonine kinase activity"/>
    <property type="evidence" value="ECO:0007669"/>
    <property type="project" value="UniProtKB-KW"/>
</dbReference>
<dbReference type="EMBL" id="JACHMG010000001">
    <property type="protein sequence ID" value="MBB4689518.1"/>
    <property type="molecule type" value="Genomic_DNA"/>
</dbReference>
<dbReference type="Pfam" id="PF13581">
    <property type="entry name" value="HATPase_c_2"/>
    <property type="match status" value="1"/>
</dbReference>
<dbReference type="CDD" id="cd16936">
    <property type="entry name" value="HATPase_RsbW-like"/>
    <property type="match status" value="1"/>
</dbReference>
<evidence type="ECO:0000259" key="2">
    <source>
        <dbReference type="Pfam" id="PF13581"/>
    </source>
</evidence>
<feature type="domain" description="Histidine kinase/HSP90-like ATPase" evidence="2">
    <location>
        <begin position="27"/>
        <end position="130"/>
    </location>
</feature>
<dbReference type="InterPro" id="IPR036890">
    <property type="entry name" value="HATPase_C_sf"/>
</dbReference>
<dbReference type="Proteomes" id="UP000581769">
    <property type="component" value="Unassembled WGS sequence"/>
</dbReference>
<reference evidence="3 4" key="1">
    <citation type="submission" date="2020-08" db="EMBL/GenBank/DDBJ databases">
        <title>Sequencing the genomes of 1000 actinobacteria strains.</title>
        <authorList>
            <person name="Klenk H.-P."/>
        </authorList>
    </citation>
    <scope>NUCLEOTIDE SEQUENCE [LARGE SCALE GENOMIC DNA]</scope>
    <source>
        <strain evidence="3 4">DSM 45859</strain>
    </source>
</reference>
<keyword evidence="1" id="KW-0808">Transferase</keyword>